<evidence type="ECO:0000256" key="1">
    <source>
        <dbReference type="SAM" id="Phobius"/>
    </source>
</evidence>
<keyword evidence="3" id="KW-1185">Reference proteome</keyword>
<feature type="transmembrane region" description="Helical" evidence="1">
    <location>
        <begin position="28"/>
        <end position="54"/>
    </location>
</feature>
<comment type="caution">
    <text evidence="2">The sequence shown here is derived from an EMBL/GenBank/DDBJ whole genome shotgun (WGS) entry which is preliminary data.</text>
</comment>
<name>A0A811VB77_CERCA</name>
<sequence length="112" mass="11948">MHECWKKLLTAVAQRPEAMPLQRKKKPLAAIVAAIAPSLQHLLYAGAFIIQIALAATPPPPFVNLHAGLSAHIRSASSHKDMSAAATLTAGREGGGEVFCSNFISIYNDCQQ</sequence>
<gene>
    <name evidence="2" type="ORF">CCAP1982_LOCUS20734</name>
</gene>
<keyword evidence="1" id="KW-0812">Transmembrane</keyword>
<evidence type="ECO:0000313" key="3">
    <source>
        <dbReference type="Proteomes" id="UP000606786"/>
    </source>
</evidence>
<reference evidence="2" key="1">
    <citation type="submission" date="2020-11" db="EMBL/GenBank/DDBJ databases">
        <authorList>
            <person name="Whitehead M."/>
        </authorList>
    </citation>
    <scope>NUCLEOTIDE SEQUENCE</scope>
    <source>
        <strain evidence="2">EGII</strain>
    </source>
</reference>
<proteinExistence type="predicted"/>
<dbReference type="Proteomes" id="UP000606786">
    <property type="component" value="Unassembled WGS sequence"/>
</dbReference>
<keyword evidence="1" id="KW-0472">Membrane</keyword>
<dbReference type="EMBL" id="CAJHJT010000056">
    <property type="protein sequence ID" value="CAD7012636.1"/>
    <property type="molecule type" value="Genomic_DNA"/>
</dbReference>
<protein>
    <submittedName>
        <fullName evidence="2">(Mediterranean fruit fly) hypothetical protein</fullName>
    </submittedName>
</protein>
<evidence type="ECO:0000313" key="2">
    <source>
        <dbReference type="EMBL" id="CAD7012636.1"/>
    </source>
</evidence>
<keyword evidence="1" id="KW-1133">Transmembrane helix</keyword>
<accession>A0A811VB77</accession>
<dbReference type="AlphaFoldDB" id="A0A811VB77"/>
<organism evidence="2 3">
    <name type="scientific">Ceratitis capitata</name>
    <name type="common">Mediterranean fruit fly</name>
    <name type="synonym">Tephritis capitata</name>
    <dbReference type="NCBI Taxonomy" id="7213"/>
    <lineage>
        <taxon>Eukaryota</taxon>
        <taxon>Metazoa</taxon>
        <taxon>Ecdysozoa</taxon>
        <taxon>Arthropoda</taxon>
        <taxon>Hexapoda</taxon>
        <taxon>Insecta</taxon>
        <taxon>Pterygota</taxon>
        <taxon>Neoptera</taxon>
        <taxon>Endopterygota</taxon>
        <taxon>Diptera</taxon>
        <taxon>Brachycera</taxon>
        <taxon>Muscomorpha</taxon>
        <taxon>Tephritoidea</taxon>
        <taxon>Tephritidae</taxon>
        <taxon>Ceratitis</taxon>
        <taxon>Ceratitis</taxon>
    </lineage>
</organism>